<keyword evidence="3" id="KW-1185">Reference proteome</keyword>
<accession>A0A0L0BT87</accession>
<evidence type="ECO:0000313" key="2">
    <source>
        <dbReference type="EMBL" id="KNC23262.1"/>
    </source>
</evidence>
<gene>
    <name evidence="2" type="ORF">FF38_04182</name>
</gene>
<dbReference type="InterPro" id="IPR041577">
    <property type="entry name" value="RT_RNaseH_2"/>
</dbReference>
<dbReference type="SUPFAM" id="SSF56672">
    <property type="entry name" value="DNA/RNA polymerases"/>
    <property type="match status" value="1"/>
</dbReference>
<dbReference type="PANTHER" id="PTHR33064:SF37">
    <property type="entry name" value="RIBONUCLEASE H"/>
    <property type="match status" value="1"/>
</dbReference>
<dbReference type="Pfam" id="PF17919">
    <property type="entry name" value="RT_RNaseH_2"/>
    <property type="match status" value="1"/>
</dbReference>
<dbReference type="InterPro" id="IPR043502">
    <property type="entry name" value="DNA/RNA_pol_sf"/>
</dbReference>
<dbReference type="Gene3D" id="3.30.70.270">
    <property type="match status" value="1"/>
</dbReference>
<dbReference type="EMBL" id="JRES01001381">
    <property type="protein sequence ID" value="KNC23262.1"/>
    <property type="molecule type" value="Genomic_DNA"/>
</dbReference>
<dbReference type="GO" id="GO:0071897">
    <property type="term" value="P:DNA biosynthetic process"/>
    <property type="evidence" value="ECO:0007669"/>
    <property type="project" value="UniProtKB-ARBA"/>
</dbReference>
<dbReference type="PANTHER" id="PTHR33064">
    <property type="entry name" value="POL PROTEIN"/>
    <property type="match status" value="1"/>
</dbReference>
<reference evidence="2 3" key="1">
    <citation type="journal article" date="2015" name="Nat. Commun.">
        <title>Lucilia cuprina genome unlocks parasitic fly biology to underpin future interventions.</title>
        <authorList>
            <person name="Anstead C.A."/>
            <person name="Korhonen P.K."/>
            <person name="Young N.D."/>
            <person name="Hall R.S."/>
            <person name="Jex A.R."/>
            <person name="Murali S.C."/>
            <person name="Hughes D.S."/>
            <person name="Lee S.F."/>
            <person name="Perry T."/>
            <person name="Stroehlein A.J."/>
            <person name="Ansell B.R."/>
            <person name="Breugelmans B."/>
            <person name="Hofmann A."/>
            <person name="Qu J."/>
            <person name="Dugan S."/>
            <person name="Lee S.L."/>
            <person name="Chao H."/>
            <person name="Dinh H."/>
            <person name="Han Y."/>
            <person name="Doddapaneni H.V."/>
            <person name="Worley K.C."/>
            <person name="Muzny D.M."/>
            <person name="Ioannidis P."/>
            <person name="Waterhouse R.M."/>
            <person name="Zdobnov E.M."/>
            <person name="James P.J."/>
            <person name="Bagnall N.H."/>
            <person name="Kotze A.C."/>
            <person name="Gibbs R.A."/>
            <person name="Richards S."/>
            <person name="Batterham P."/>
            <person name="Gasser R.B."/>
        </authorList>
    </citation>
    <scope>NUCLEOTIDE SEQUENCE [LARGE SCALE GENOMIC DNA]</scope>
    <source>
        <strain evidence="2 3">LS</strain>
        <tissue evidence="2">Full body</tissue>
    </source>
</reference>
<sequence length="115" mass="12971">MIVKPMTKFLKKDAKLDINDPEYLSSFKKLKTLLTNIPILAYPDFNKKFVVNTDASNFALGAVLSQDNHRPFSRQSELLTSTNSGMGRCIFSSIFVWKEIHYTNGPPAIAVVVLY</sequence>
<evidence type="ECO:0000313" key="3">
    <source>
        <dbReference type="Proteomes" id="UP000037069"/>
    </source>
</evidence>
<dbReference type="InterPro" id="IPR043128">
    <property type="entry name" value="Rev_trsase/Diguanyl_cyclase"/>
</dbReference>
<organism evidence="2 3">
    <name type="scientific">Lucilia cuprina</name>
    <name type="common">Green bottle fly</name>
    <name type="synonym">Australian sheep blowfly</name>
    <dbReference type="NCBI Taxonomy" id="7375"/>
    <lineage>
        <taxon>Eukaryota</taxon>
        <taxon>Metazoa</taxon>
        <taxon>Ecdysozoa</taxon>
        <taxon>Arthropoda</taxon>
        <taxon>Hexapoda</taxon>
        <taxon>Insecta</taxon>
        <taxon>Pterygota</taxon>
        <taxon>Neoptera</taxon>
        <taxon>Endopterygota</taxon>
        <taxon>Diptera</taxon>
        <taxon>Brachycera</taxon>
        <taxon>Muscomorpha</taxon>
        <taxon>Oestroidea</taxon>
        <taxon>Calliphoridae</taxon>
        <taxon>Luciliinae</taxon>
        <taxon>Lucilia</taxon>
    </lineage>
</organism>
<evidence type="ECO:0000259" key="1">
    <source>
        <dbReference type="Pfam" id="PF17919"/>
    </source>
</evidence>
<proteinExistence type="predicted"/>
<dbReference type="STRING" id="7375.A0A0L0BT87"/>
<comment type="caution">
    <text evidence="2">The sequence shown here is derived from an EMBL/GenBank/DDBJ whole genome shotgun (WGS) entry which is preliminary data.</text>
</comment>
<dbReference type="OrthoDB" id="427924at2759"/>
<dbReference type="AlphaFoldDB" id="A0A0L0BT87"/>
<dbReference type="InterPro" id="IPR051320">
    <property type="entry name" value="Viral_Replic_Matur_Polypro"/>
</dbReference>
<protein>
    <recommendedName>
        <fullName evidence="1">Reverse transcriptase/retrotransposon-derived protein RNase H-like domain-containing protein</fullName>
    </recommendedName>
</protein>
<feature type="domain" description="Reverse transcriptase/retrotransposon-derived protein RNase H-like" evidence="1">
    <location>
        <begin position="22"/>
        <end position="82"/>
    </location>
</feature>
<name>A0A0L0BT87_LUCCU</name>
<dbReference type="Proteomes" id="UP000037069">
    <property type="component" value="Unassembled WGS sequence"/>
</dbReference>